<dbReference type="CDD" id="cd06257">
    <property type="entry name" value="DnaJ"/>
    <property type="match status" value="1"/>
</dbReference>
<dbReference type="InterPro" id="IPR001305">
    <property type="entry name" value="HSP_DnaJ_Cys-rich_dom"/>
</dbReference>
<keyword evidence="10 11" id="KW-0143">Chaperone</keyword>
<dbReference type="Pfam" id="PF00684">
    <property type="entry name" value="DnaJ_CXXCXGXG"/>
    <property type="match status" value="1"/>
</dbReference>
<feature type="repeat" description="CXXCXGXG motif" evidence="11">
    <location>
        <begin position="216"/>
        <end position="223"/>
    </location>
</feature>
<dbReference type="GO" id="GO:0031072">
    <property type="term" value="F:heat shock protein binding"/>
    <property type="evidence" value="ECO:0007669"/>
    <property type="project" value="InterPro"/>
</dbReference>
<keyword evidence="4 11" id="KW-0235">DNA replication</keyword>
<dbReference type="CDD" id="cd10747">
    <property type="entry name" value="DnaJ_C"/>
    <property type="match status" value="1"/>
</dbReference>
<feature type="repeat" description="CXXCXGXG motif" evidence="11">
    <location>
        <begin position="202"/>
        <end position="209"/>
    </location>
</feature>
<dbReference type="AlphaFoldDB" id="L0K353"/>
<dbReference type="GO" id="GO:0009408">
    <property type="term" value="P:response to heat"/>
    <property type="evidence" value="ECO:0007669"/>
    <property type="project" value="InterPro"/>
</dbReference>
<dbReference type="RefSeq" id="WP_015322865.1">
    <property type="nucleotide sequence ID" value="NC_019974.1"/>
</dbReference>
<keyword evidence="3 11" id="KW-0963">Cytoplasm</keyword>
<sequence>MSEDFYDVLGVSRDASADEIKQAYREKATEYHPDVSDDPDAEEKFKKIQKAKQVLTDEEKREAYDRMGHDRYEQAEKHGYDAGGGAGGMGGDPFGGMGGGMGGGGGLGDIFEQVFGGGGGRGRQRPRKGRDLRTDLEITLEEAYEGVEKQFTVERPEECDSCDGEGHPPSAESRTCPECQGRGQVTQVQQTPLGRVQQTSACPRCEGEGTLYSETCGDCRGEGYVRGEASLTVEVPAGIQSGQTLRMEREGSPSPEGGPRGDLLIDVAVAEHDEFEREGDDLRHRLPISFPQATFGDTVQVPTLDGSVEFDVPEGTQSGETFRLQGKGMPRLRGRGHGDLYVKVQVVTPDSLNEEQRDALEAFAEAGGDEIEVNEGFFEKIKRAF</sequence>
<name>L0K353_9EURY</name>
<dbReference type="Pfam" id="PF00226">
    <property type="entry name" value="DnaJ"/>
    <property type="match status" value="1"/>
</dbReference>
<protein>
    <recommendedName>
        <fullName evidence="11">Chaperone protein DnaJ</fullName>
    </recommendedName>
</protein>
<evidence type="ECO:0000256" key="10">
    <source>
        <dbReference type="ARBA" id="ARBA00023186"/>
    </source>
</evidence>
<evidence type="ECO:0000313" key="16">
    <source>
        <dbReference type="EMBL" id="AGB39431.1"/>
    </source>
</evidence>
<evidence type="ECO:0000259" key="14">
    <source>
        <dbReference type="PROSITE" id="PS50076"/>
    </source>
</evidence>
<reference evidence="16 17" key="1">
    <citation type="submission" date="2012-11" db="EMBL/GenBank/DDBJ databases">
        <title>FINISHED of Natronococcus occultus SP4, DSM 3396.</title>
        <authorList>
            <consortium name="DOE Joint Genome Institute"/>
            <person name="Eisen J."/>
            <person name="Huntemann M."/>
            <person name="Wei C.-L."/>
            <person name="Han J."/>
            <person name="Detter J.C."/>
            <person name="Han C."/>
            <person name="Tapia R."/>
            <person name="Chen A."/>
            <person name="Kyrpides N."/>
            <person name="Mavromatis K."/>
            <person name="Markowitz V."/>
            <person name="Szeto E."/>
            <person name="Ivanova N."/>
            <person name="Mikhailova N."/>
            <person name="Ovchinnikova G."/>
            <person name="Pagani I."/>
            <person name="Pati A."/>
            <person name="Goodwin L."/>
            <person name="Nordberg H.P."/>
            <person name="Cantor M.N."/>
            <person name="Hua S.X."/>
            <person name="Woyke T."/>
            <person name="Eisen J."/>
            <person name="Klenk H.-P."/>
            <person name="Klenk H.-P."/>
        </authorList>
    </citation>
    <scope>NUCLEOTIDE SEQUENCE [LARGE SCALE GENOMIC DNA]</scope>
    <source>
        <strain evidence="16 17">SP4</strain>
    </source>
</reference>
<keyword evidence="7 11" id="KW-0863">Zinc-finger</keyword>
<feature type="zinc finger region" description="CR-type" evidence="12">
    <location>
        <begin position="146"/>
        <end position="228"/>
    </location>
</feature>
<dbReference type="NCBIfam" id="TIGR02349">
    <property type="entry name" value="DnaJ_bact"/>
    <property type="match status" value="1"/>
</dbReference>
<comment type="domain">
    <text evidence="11">The J domain is necessary and sufficient to stimulate DnaK ATPase activity. Zinc center 1 plays an important role in the autonomous, DnaK-independent chaperone activity of DnaJ. Zinc center 2 is essential for interaction with DnaK and for DnaJ activity.</text>
</comment>
<dbReference type="SMART" id="SM00271">
    <property type="entry name" value="DnaJ"/>
    <property type="match status" value="1"/>
</dbReference>
<dbReference type="PROSITE" id="PS51188">
    <property type="entry name" value="ZF_CR"/>
    <property type="match status" value="1"/>
</dbReference>
<keyword evidence="9 11" id="KW-0346">Stress response</keyword>
<dbReference type="Gene3D" id="1.10.287.110">
    <property type="entry name" value="DnaJ domain"/>
    <property type="match status" value="1"/>
</dbReference>
<dbReference type="Gene3D" id="2.60.260.20">
    <property type="entry name" value="Urease metallochaperone UreE, N-terminal domain"/>
    <property type="match status" value="2"/>
</dbReference>
<comment type="subcellular location">
    <subcellularLocation>
        <location evidence="1 11">Cytoplasm</location>
    </subcellularLocation>
</comment>
<evidence type="ECO:0000256" key="8">
    <source>
        <dbReference type="ARBA" id="ARBA00022833"/>
    </source>
</evidence>
<dbReference type="STRING" id="694430.Natoc_3716"/>
<dbReference type="InterPro" id="IPR012724">
    <property type="entry name" value="DnaJ"/>
</dbReference>
<dbReference type="EMBL" id="CP003929">
    <property type="protein sequence ID" value="AGB39431.1"/>
    <property type="molecule type" value="Genomic_DNA"/>
</dbReference>
<keyword evidence="17" id="KW-1185">Reference proteome</keyword>
<keyword evidence="8 11" id="KW-0862">Zinc</keyword>
<evidence type="ECO:0000256" key="11">
    <source>
        <dbReference type="HAMAP-Rule" id="MF_01152"/>
    </source>
</evidence>
<dbReference type="eggNOG" id="arCOG02846">
    <property type="taxonomic scope" value="Archaea"/>
</dbReference>
<dbReference type="InterPro" id="IPR008971">
    <property type="entry name" value="HSP40/DnaJ_pept-bd"/>
</dbReference>
<dbReference type="OrthoDB" id="8967at2157"/>
<dbReference type="InterPro" id="IPR001623">
    <property type="entry name" value="DnaJ_domain"/>
</dbReference>
<comment type="function">
    <text evidence="11">Participates actively in the response to hyperosmotic and heat shock by preventing the aggregation of stress-denatured proteins and by disaggregating proteins, also in an autonomous, DnaK-independent fashion. Unfolded proteins bind initially to DnaJ; upon interaction with the DnaJ-bound protein, DnaK hydrolyzes its bound ATP, resulting in the formation of a stable complex. GrpE releases ADP from DnaK; ATP binding to DnaK triggers the release of the substrate protein, thus completing the reaction cycle. Several rounds of ATP-dependent interactions between DnaJ, DnaK and GrpE are required for fully efficient folding. Also involved, together with DnaK and GrpE, in the DNA replication of plasmids through activation of initiation proteins.</text>
</comment>
<dbReference type="InterPro" id="IPR036410">
    <property type="entry name" value="HSP_DnaJ_Cys-rich_dom_sf"/>
</dbReference>
<feature type="binding site" evidence="11">
    <location>
        <position position="219"/>
    </location>
    <ligand>
        <name>Zn(2+)</name>
        <dbReference type="ChEBI" id="CHEBI:29105"/>
        <label>1</label>
    </ligand>
</feature>
<dbReference type="PROSITE" id="PS50076">
    <property type="entry name" value="DNAJ_2"/>
    <property type="match status" value="1"/>
</dbReference>
<dbReference type="PANTHER" id="PTHR43096">
    <property type="entry name" value="DNAJ HOMOLOG 1, MITOCHONDRIAL-RELATED"/>
    <property type="match status" value="1"/>
</dbReference>
<dbReference type="InterPro" id="IPR002939">
    <property type="entry name" value="DnaJ_C"/>
</dbReference>
<dbReference type="SUPFAM" id="SSF49493">
    <property type="entry name" value="HSP40/DnaJ peptide-binding domain"/>
    <property type="match status" value="2"/>
</dbReference>
<feature type="compositionally biased region" description="Gly residues" evidence="13">
    <location>
        <begin position="81"/>
        <end position="100"/>
    </location>
</feature>
<dbReference type="GO" id="GO:0005524">
    <property type="term" value="F:ATP binding"/>
    <property type="evidence" value="ECO:0007669"/>
    <property type="project" value="InterPro"/>
</dbReference>
<evidence type="ECO:0000256" key="5">
    <source>
        <dbReference type="ARBA" id="ARBA00022723"/>
    </source>
</evidence>
<dbReference type="SUPFAM" id="SSF57938">
    <property type="entry name" value="DnaJ/Hsp40 cysteine-rich domain"/>
    <property type="match status" value="1"/>
</dbReference>
<dbReference type="GO" id="GO:0051082">
    <property type="term" value="F:unfolded protein binding"/>
    <property type="evidence" value="ECO:0007669"/>
    <property type="project" value="UniProtKB-UniRule"/>
</dbReference>
<dbReference type="KEGG" id="nou:Natoc_3716"/>
<dbReference type="GO" id="GO:0042026">
    <property type="term" value="P:protein refolding"/>
    <property type="evidence" value="ECO:0007669"/>
    <property type="project" value="TreeGrafter"/>
</dbReference>
<evidence type="ECO:0000256" key="4">
    <source>
        <dbReference type="ARBA" id="ARBA00022705"/>
    </source>
</evidence>
<comment type="subunit">
    <text evidence="2 11">Homodimer.</text>
</comment>
<dbReference type="PRINTS" id="PR00625">
    <property type="entry name" value="JDOMAIN"/>
</dbReference>
<dbReference type="SUPFAM" id="SSF46565">
    <property type="entry name" value="Chaperone J-domain"/>
    <property type="match status" value="1"/>
</dbReference>
<feature type="repeat" description="CXXCXGXG motif" evidence="11">
    <location>
        <begin position="176"/>
        <end position="183"/>
    </location>
</feature>
<dbReference type="Pfam" id="PF01556">
    <property type="entry name" value="DnaJ_C"/>
    <property type="match status" value="1"/>
</dbReference>
<dbReference type="eggNOG" id="arCOG06880">
    <property type="taxonomic scope" value="Archaea"/>
</dbReference>
<keyword evidence="5 11" id="KW-0479">Metal-binding</keyword>
<dbReference type="NCBIfam" id="NF008035">
    <property type="entry name" value="PRK10767.1"/>
    <property type="match status" value="1"/>
</dbReference>
<proteinExistence type="inferred from homology"/>
<dbReference type="GO" id="GO:0005737">
    <property type="term" value="C:cytoplasm"/>
    <property type="evidence" value="ECO:0007669"/>
    <property type="project" value="UniProtKB-SubCell"/>
</dbReference>
<accession>L0K353</accession>
<evidence type="ECO:0000256" key="7">
    <source>
        <dbReference type="ARBA" id="ARBA00022771"/>
    </source>
</evidence>
<dbReference type="PANTHER" id="PTHR43096:SF52">
    <property type="entry name" value="DNAJ HOMOLOG 1, MITOCHONDRIAL-RELATED"/>
    <property type="match status" value="1"/>
</dbReference>
<feature type="region of interest" description="Disordered" evidence="13">
    <location>
        <begin position="159"/>
        <end position="178"/>
    </location>
</feature>
<feature type="binding site" evidence="11">
    <location>
        <position position="205"/>
    </location>
    <ligand>
        <name>Zn(2+)</name>
        <dbReference type="ChEBI" id="CHEBI:29105"/>
        <label>2</label>
    </ligand>
</feature>
<feature type="binding site" evidence="11">
    <location>
        <position position="202"/>
    </location>
    <ligand>
        <name>Zn(2+)</name>
        <dbReference type="ChEBI" id="CHEBI:29105"/>
        <label>2</label>
    </ligand>
</feature>
<feature type="compositionally biased region" description="Basic and acidic residues" evidence="13">
    <location>
        <begin position="55"/>
        <end position="80"/>
    </location>
</feature>
<dbReference type="GO" id="GO:0008270">
    <property type="term" value="F:zinc ion binding"/>
    <property type="evidence" value="ECO:0007669"/>
    <property type="project" value="UniProtKB-UniRule"/>
</dbReference>
<evidence type="ECO:0000256" key="2">
    <source>
        <dbReference type="ARBA" id="ARBA00011738"/>
    </source>
</evidence>
<feature type="binding site" evidence="11">
    <location>
        <position position="159"/>
    </location>
    <ligand>
        <name>Zn(2+)</name>
        <dbReference type="ChEBI" id="CHEBI:29105"/>
        <label>1</label>
    </ligand>
</feature>
<comment type="cofactor">
    <cofactor evidence="11">
        <name>Zn(2+)</name>
        <dbReference type="ChEBI" id="CHEBI:29105"/>
    </cofactor>
    <text evidence="11">Binds 2 Zn(2+) ions per monomer.</text>
</comment>
<evidence type="ECO:0000256" key="13">
    <source>
        <dbReference type="SAM" id="MobiDB-lite"/>
    </source>
</evidence>
<feature type="repeat" description="CXXCXGXG motif" evidence="11">
    <location>
        <begin position="159"/>
        <end position="166"/>
    </location>
</feature>
<dbReference type="Proteomes" id="UP000010878">
    <property type="component" value="Chromosome"/>
</dbReference>
<evidence type="ECO:0000259" key="15">
    <source>
        <dbReference type="PROSITE" id="PS51188"/>
    </source>
</evidence>
<dbReference type="HAMAP" id="MF_01152">
    <property type="entry name" value="DnaJ"/>
    <property type="match status" value="1"/>
</dbReference>
<evidence type="ECO:0000256" key="6">
    <source>
        <dbReference type="ARBA" id="ARBA00022737"/>
    </source>
</evidence>
<dbReference type="GO" id="GO:0006260">
    <property type="term" value="P:DNA replication"/>
    <property type="evidence" value="ECO:0007669"/>
    <property type="project" value="UniProtKB-KW"/>
</dbReference>
<dbReference type="FunFam" id="2.10.230.10:FF:000002">
    <property type="entry name" value="Molecular chaperone DnaJ"/>
    <property type="match status" value="1"/>
</dbReference>
<gene>
    <name evidence="11" type="primary">dnaJ</name>
    <name evidence="16" type="ORF">Natoc_3716</name>
</gene>
<feature type="region of interest" description="Disordered" evidence="13">
    <location>
        <begin position="49"/>
        <end position="100"/>
    </location>
</feature>
<dbReference type="Gene3D" id="2.10.230.10">
    <property type="entry name" value="Heat shock protein DnaJ, cysteine-rich domain"/>
    <property type="match status" value="1"/>
</dbReference>
<organism evidence="16 17">
    <name type="scientific">Natronococcus occultus SP4</name>
    <dbReference type="NCBI Taxonomy" id="694430"/>
    <lineage>
        <taxon>Archaea</taxon>
        <taxon>Methanobacteriati</taxon>
        <taxon>Methanobacteriota</taxon>
        <taxon>Stenosarchaea group</taxon>
        <taxon>Halobacteria</taxon>
        <taxon>Halobacteriales</taxon>
        <taxon>Natrialbaceae</taxon>
        <taxon>Natronococcus</taxon>
    </lineage>
</organism>
<dbReference type="HOGENOM" id="CLU_017633_0_7_2"/>
<dbReference type="InterPro" id="IPR036869">
    <property type="entry name" value="J_dom_sf"/>
</dbReference>
<keyword evidence="6 11" id="KW-0677">Repeat</keyword>
<feature type="binding site" evidence="11">
    <location>
        <position position="216"/>
    </location>
    <ligand>
        <name>Zn(2+)</name>
        <dbReference type="ChEBI" id="CHEBI:29105"/>
        <label>1</label>
    </ligand>
</feature>
<evidence type="ECO:0000313" key="17">
    <source>
        <dbReference type="Proteomes" id="UP000010878"/>
    </source>
</evidence>
<evidence type="ECO:0000256" key="12">
    <source>
        <dbReference type="PROSITE-ProRule" id="PRU00546"/>
    </source>
</evidence>
<evidence type="ECO:0000256" key="9">
    <source>
        <dbReference type="ARBA" id="ARBA00023016"/>
    </source>
</evidence>
<feature type="binding site" evidence="11">
    <location>
        <position position="179"/>
    </location>
    <ligand>
        <name>Zn(2+)</name>
        <dbReference type="ChEBI" id="CHEBI:29105"/>
        <label>2</label>
    </ligand>
</feature>
<dbReference type="GeneID" id="14402564"/>
<feature type="binding site" evidence="11">
    <location>
        <position position="176"/>
    </location>
    <ligand>
        <name>Zn(2+)</name>
        <dbReference type="ChEBI" id="CHEBI:29105"/>
        <label>2</label>
    </ligand>
</feature>
<evidence type="ECO:0000256" key="3">
    <source>
        <dbReference type="ARBA" id="ARBA00022490"/>
    </source>
</evidence>
<dbReference type="FunFam" id="2.60.260.20:FF:000004">
    <property type="entry name" value="Molecular chaperone DnaJ"/>
    <property type="match status" value="1"/>
</dbReference>
<feature type="domain" description="CR-type" evidence="15">
    <location>
        <begin position="146"/>
        <end position="228"/>
    </location>
</feature>
<feature type="binding site" evidence="11">
    <location>
        <position position="162"/>
    </location>
    <ligand>
        <name>Zn(2+)</name>
        <dbReference type="ChEBI" id="CHEBI:29105"/>
        <label>1</label>
    </ligand>
</feature>
<comment type="similarity">
    <text evidence="11">Belongs to the DnaJ family.</text>
</comment>
<dbReference type="CDD" id="cd10719">
    <property type="entry name" value="DnaJ_zf"/>
    <property type="match status" value="1"/>
</dbReference>
<evidence type="ECO:0000256" key="1">
    <source>
        <dbReference type="ARBA" id="ARBA00004496"/>
    </source>
</evidence>
<feature type="domain" description="J" evidence="14">
    <location>
        <begin position="4"/>
        <end position="68"/>
    </location>
</feature>